<evidence type="ECO:0000313" key="2">
    <source>
        <dbReference type="Proteomes" id="UP001218188"/>
    </source>
</evidence>
<dbReference type="EMBL" id="JARJCM010000589">
    <property type="protein sequence ID" value="KAJ7016101.1"/>
    <property type="molecule type" value="Genomic_DNA"/>
</dbReference>
<protein>
    <submittedName>
        <fullName evidence="1">Uncharacterized protein</fullName>
    </submittedName>
</protein>
<sequence length="179" mass="19564">MYVPSLSSLNRESNLKTLPPGSNFTWDIALSKLYANCLLSSLNVRHALQLASHVTSTTANVVRGVREGKAPILSHTSCGTNQVLRKQGSVFVCAPGCEKAYYDSVVGSRFGVSTLRTRVQKAPRMREVSGSHFLECSRVKARSGQEIPVTKVQNGAGVFYPEIYYTQELTNEILGSPEP</sequence>
<accession>A0AAD6WLY8</accession>
<reference evidence="1" key="1">
    <citation type="submission" date="2023-03" db="EMBL/GenBank/DDBJ databases">
        <title>Massive genome expansion in bonnet fungi (Mycena s.s.) driven by repeated elements and novel gene families across ecological guilds.</title>
        <authorList>
            <consortium name="Lawrence Berkeley National Laboratory"/>
            <person name="Harder C.B."/>
            <person name="Miyauchi S."/>
            <person name="Viragh M."/>
            <person name="Kuo A."/>
            <person name="Thoen E."/>
            <person name="Andreopoulos B."/>
            <person name="Lu D."/>
            <person name="Skrede I."/>
            <person name="Drula E."/>
            <person name="Henrissat B."/>
            <person name="Morin E."/>
            <person name="Kohler A."/>
            <person name="Barry K."/>
            <person name="LaButti K."/>
            <person name="Morin E."/>
            <person name="Salamov A."/>
            <person name="Lipzen A."/>
            <person name="Mereny Z."/>
            <person name="Hegedus B."/>
            <person name="Baldrian P."/>
            <person name="Stursova M."/>
            <person name="Weitz H."/>
            <person name="Taylor A."/>
            <person name="Grigoriev I.V."/>
            <person name="Nagy L.G."/>
            <person name="Martin F."/>
            <person name="Kauserud H."/>
        </authorList>
    </citation>
    <scope>NUCLEOTIDE SEQUENCE</scope>
    <source>
        <strain evidence="1">CBHHK200</strain>
    </source>
</reference>
<comment type="caution">
    <text evidence="1">The sequence shown here is derived from an EMBL/GenBank/DDBJ whole genome shotgun (WGS) entry which is preliminary data.</text>
</comment>
<organism evidence="1 2">
    <name type="scientific">Mycena alexandri</name>
    <dbReference type="NCBI Taxonomy" id="1745969"/>
    <lineage>
        <taxon>Eukaryota</taxon>
        <taxon>Fungi</taxon>
        <taxon>Dikarya</taxon>
        <taxon>Basidiomycota</taxon>
        <taxon>Agaricomycotina</taxon>
        <taxon>Agaricomycetes</taxon>
        <taxon>Agaricomycetidae</taxon>
        <taxon>Agaricales</taxon>
        <taxon>Marasmiineae</taxon>
        <taxon>Mycenaceae</taxon>
        <taxon>Mycena</taxon>
    </lineage>
</organism>
<name>A0AAD6WLY8_9AGAR</name>
<keyword evidence="2" id="KW-1185">Reference proteome</keyword>
<dbReference type="AlphaFoldDB" id="A0AAD6WLY8"/>
<evidence type="ECO:0000313" key="1">
    <source>
        <dbReference type="EMBL" id="KAJ7016101.1"/>
    </source>
</evidence>
<dbReference type="Proteomes" id="UP001218188">
    <property type="component" value="Unassembled WGS sequence"/>
</dbReference>
<proteinExistence type="predicted"/>
<gene>
    <name evidence="1" type="ORF">C8F04DRAFT_1203242</name>
</gene>